<dbReference type="InterPro" id="IPR008949">
    <property type="entry name" value="Isoprenoid_synthase_dom_sf"/>
</dbReference>
<dbReference type="HOGENOM" id="CLU_052212_0_1_1"/>
<dbReference type="SUPFAM" id="SSF48576">
    <property type="entry name" value="Terpenoid synthases"/>
    <property type="match status" value="1"/>
</dbReference>
<evidence type="ECO:0000313" key="5">
    <source>
        <dbReference type="Proteomes" id="UP000006352"/>
    </source>
</evidence>
<evidence type="ECO:0000256" key="2">
    <source>
        <dbReference type="ARBA" id="ARBA00023239"/>
    </source>
</evidence>
<dbReference type="RefSeq" id="XP_012177825.1">
    <property type="nucleotide sequence ID" value="XM_012322435.1"/>
</dbReference>
<dbReference type="InParanoid" id="J4HRS3"/>
<dbReference type="GeneID" id="24093453"/>
<dbReference type="EMBL" id="HE796889">
    <property type="protein sequence ID" value="CCL98542.1"/>
    <property type="molecule type" value="Genomic_DNA"/>
</dbReference>
<proteinExistence type="inferred from homology"/>
<evidence type="ECO:0000256" key="1">
    <source>
        <dbReference type="ARBA" id="ARBA00007946"/>
    </source>
</evidence>
<organism evidence="4 5">
    <name type="scientific">Fibroporia radiculosa</name>
    <dbReference type="NCBI Taxonomy" id="599839"/>
    <lineage>
        <taxon>Eukaryota</taxon>
        <taxon>Fungi</taxon>
        <taxon>Dikarya</taxon>
        <taxon>Basidiomycota</taxon>
        <taxon>Agaricomycotina</taxon>
        <taxon>Agaricomycetes</taxon>
        <taxon>Polyporales</taxon>
        <taxon>Fibroporiaceae</taxon>
        <taxon>Fibroporia</taxon>
    </lineage>
</organism>
<dbReference type="GO" id="GO:0016838">
    <property type="term" value="F:carbon-oxygen lyase activity, acting on phosphates"/>
    <property type="evidence" value="ECO:0007669"/>
    <property type="project" value="InterPro"/>
</dbReference>
<dbReference type="Pfam" id="PF06330">
    <property type="entry name" value="TRI5"/>
    <property type="match status" value="1"/>
</dbReference>
<dbReference type="AlphaFoldDB" id="J4HRS3"/>
<name>J4HRS3_9APHY</name>
<sequence length="328" mass="37028">MTSIVNYSTAGDPNTEPSHPISAEPQREATVVARKSVTYFLREVHYSFSPFQRDPELEARVKDITRTWTYEEQIRPQIITGLAITEAAYPHLTMKTKVGVALFTASTTAMDGPETPNKVASSGFHRKLCDGAIYDEGNIFADFVTILSGTWQCYPPFGSNMIMVSALQFMNASILEGLGNGAAITSRSFVEYRRFIGGMPEAYAYFIWEKARFPDERVYLKVLPDAVSYINFTNDIMSFYKEVLEGDTTNYISDRARVTSKSILETLQDTVDETVAAHHRIRSILGEGAARDAWDSFANGYISFHLGDPRYRLRDLLDCEYLFNHAEY</sequence>
<keyword evidence="2" id="KW-0456">Lyase</keyword>
<protein>
    <recommendedName>
        <fullName evidence="6">Terpene synthase</fullName>
    </recommendedName>
</protein>
<dbReference type="Gene3D" id="1.10.600.10">
    <property type="entry name" value="Farnesyl Diphosphate Synthase"/>
    <property type="match status" value="1"/>
</dbReference>
<feature type="region of interest" description="Disordered" evidence="3">
    <location>
        <begin position="1"/>
        <end position="27"/>
    </location>
</feature>
<reference evidence="4 5" key="1">
    <citation type="journal article" date="2012" name="Appl. Environ. Microbiol.">
        <title>Short-read sequencing for genomic analysis of the brown rot fungus Fibroporia radiculosa.</title>
        <authorList>
            <person name="Tang J.D."/>
            <person name="Perkins A.D."/>
            <person name="Sonstegard T.S."/>
            <person name="Schroeder S.G."/>
            <person name="Burgess S.C."/>
            <person name="Diehl S.V."/>
        </authorList>
    </citation>
    <scope>NUCLEOTIDE SEQUENCE [LARGE SCALE GENOMIC DNA]</scope>
    <source>
        <strain evidence="4 5">TFFH 294</strain>
    </source>
</reference>
<evidence type="ECO:0000256" key="3">
    <source>
        <dbReference type="SAM" id="MobiDB-lite"/>
    </source>
</evidence>
<dbReference type="STRING" id="599839.J4HRS3"/>
<keyword evidence="5" id="KW-1185">Reference proteome</keyword>
<feature type="compositionally biased region" description="Polar residues" evidence="3">
    <location>
        <begin position="1"/>
        <end position="17"/>
    </location>
</feature>
<dbReference type="InterPro" id="IPR024652">
    <property type="entry name" value="Trichodiene_synth"/>
</dbReference>
<dbReference type="Proteomes" id="UP000006352">
    <property type="component" value="Unassembled WGS sequence"/>
</dbReference>
<accession>J4HRS3</accession>
<dbReference type="OrthoDB" id="2998174at2759"/>
<comment type="similarity">
    <text evidence="1">Belongs to the trichodiene synthase family.</text>
</comment>
<gene>
    <name evidence="4" type="ORF">FIBRA_00542</name>
</gene>
<evidence type="ECO:0008006" key="6">
    <source>
        <dbReference type="Google" id="ProtNLM"/>
    </source>
</evidence>
<evidence type="ECO:0000313" key="4">
    <source>
        <dbReference type="EMBL" id="CCL98542.1"/>
    </source>
</evidence>